<evidence type="ECO:0000313" key="1">
    <source>
        <dbReference type="EMBL" id="KAK3699498.1"/>
    </source>
</evidence>
<evidence type="ECO:0000313" key="2">
    <source>
        <dbReference type="Proteomes" id="UP001281147"/>
    </source>
</evidence>
<dbReference type="EMBL" id="JAUTXU010000197">
    <property type="protein sequence ID" value="KAK3699498.1"/>
    <property type="molecule type" value="Genomic_DNA"/>
</dbReference>
<name>A0ACC3MMV7_9PEZI</name>
<sequence length="304" mass="33410">MSRSAAHDQRNAEFREAFGKPFELASAAQPTAVLVPEEAKKLGLAHYAEDVPNSGGARVHWLGGGFALPPLQGHARFWKQTVEQLEKRGKNLTVAVVEYSLTTEDGSGPRYPTQIKQAVESLRYLIDKGNQTSNIIIGGDSAGGQLSLAIISVILHGFQGIEPLKLDDKLAGMLLISPWVSFGVDAPSMEENKDKDCIPPDRLYLLSDAYADSSDRNEFSEPHRADVSWWRSIPARSILNVYGGYEVFRDHIAEVGKALKDAGNQIENVECAKEVHIDCILDAHAEMEPGEMSSKVWEWLASVI</sequence>
<protein>
    <submittedName>
        <fullName evidence="1">Uncharacterized protein</fullName>
    </submittedName>
</protein>
<accession>A0ACC3MMV7</accession>
<gene>
    <name evidence="1" type="ORF">LTR37_016455</name>
</gene>
<comment type="caution">
    <text evidence="1">The sequence shown here is derived from an EMBL/GenBank/DDBJ whole genome shotgun (WGS) entry which is preliminary data.</text>
</comment>
<keyword evidence="2" id="KW-1185">Reference proteome</keyword>
<organism evidence="1 2">
    <name type="scientific">Vermiconidia calcicola</name>
    <dbReference type="NCBI Taxonomy" id="1690605"/>
    <lineage>
        <taxon>Eukaryota</taxon>
        <taxon>Fungi</taxon>
        <taxon>Dikarya</taxon>
        <taxon>Ascomycota</taxon>
        <taxon>Pezizomycotina</taxon>
        <taxon>Dothideomycetes</taxon>
        <taxon>Dothideomycetidae</taxon>
        <taxon>Mycosphaerellales</taxon>
        <taxon>Extremaceae</taxon>
        <taxon>Vermiconidia</taxon>
    </lineage>
</organism>
<reference evidence="1" key="1">
    <citation type="submission" date="2023-07" db="EMBL/GenBank/DDBJ databases">
        <title>Black Yeasts Isolated from many extreme environments.</title>
        <authorList>
            <person name="Coleine C."/>
            <person name="Stajich J.E."/>
            <person name="Selbmann L."/>
        </authorList>
    </citation>
    <scope>NUCLEOTIDE SEQUENCE</scope>
    <source>
        <strain evidence="1">CCFEE 5714</strain>
    </source>
</reference>
<proteinExistence type="predicted"/>
<dbReference type="Proteomes" id="UP001281147">
    <property type="component" value="Unassembled WGS sequence"/>
</dbReference>